<organism evidence="8 9">
    <name type="scientific">Paenibacillus thalictri</name>
    <dbReference type="NCBI Taxonomy" id="2527873"/>
    <lineage>
        <taxon>Bacteria</taxon>
        <taxon>Bacillati</taxon>
        <taxon>Bacillota</taxon>
        <taxon>Bacilli</taxon>
        <taxon>Bacillales</taxon>
        <taxon>Paenibacillaceae</taxon>
        <taxon>Paenibacillus</taxon>
    </lineage>
</organism>
<feature type="domain" description="ABC transmembrane type-1" evidence="7">
    <location>
        <begin position="85"/>
        <end position="295"/>
    </location>
</feature>
<feature type="transmembrane region" description="Helical" evidence="6">
    <location>
        <begin position="93"/>
        <end position="111"/>
    </location>
</feature>
<comment type="subcellular location">
    <subcellularLocation>
        <location evidence="6">Cell membrane</location>
        <topology evidence="6">Multi-pass membrane protein</topology>
    </subcellularLocation>
    <subcellularLocation>
        <location evidence="1">Membrane</location>
        <topology evidence="1">Multi-pass membrane protein</topology>
    </subcellularLocation>
</comment>
<dbReference type="GO" id="GO:0005886">
    <property type="term" value="C:plasma membrane"/>
    <property type="evidence" value="ECO:0007669"/>
    <property type="project" value="UniProtKB-SubCell"/>
</dbReference>
<proteinExistence type="inferred from homology"/>
<dbReference type="GO" id="GO:0055085">
    <property type="term" value="P:transmembrane transport"/>
    <property type="evidence" value="ECO:0007669"/>
    <property type="project" value="InterPro"/>
</dbReference>
<evidence type="ECO:0000256" key="1">
    <source>
        <dbReference type="ARBA" id="ARBA00004141"/>
    </source>
</evidence>
<sequence length="308" mass="34851">MYSQTAELPIKKASKNRSNWKFYKYYYLLIAPGLLYFILFHYVPMAGIIIAFKDFKLSQGIIGSEWAGLKWFHLLFAAPDFWVALRNTILISFYKLIFGFPAPIVLALLLNEVTSTLFKRVVQTVVYFPHFVSWVVLGGLMFTLLSPNTGIFTLFGSKSSPLMEPDQFRSLLVWSEIWKEVGWGTVIYLAAITGINPELYEAAKIDGASRFQQVRYITLPSISGTIILLMILKAGHLLNAGFDQVFILYHPLVYNVADILDTYVYRVGLTLGRFSIAAAAGLFKSVVGLLMLLFTNWLARRLSGQGLW</sequence>
<dbReference type="OrthoDB" id="2637002at2"/>
<keyword evidence="4 6" id="KW-1133">Transmembrane helix</keyword>
<dbReference type="CDD" id="cd06261">
    <property type="entry name" value="TM_PBP2"/>
    <property type="match status" value="1"/>
</dbReference>
<evidence type="ECO:0000313" key="8">
    <source>
        <dbReference type="EMBL" id="TBL81939.1"/>
    </source>
</evidence>
<gene>
    <name evidence="8" type="ORF">EYB31_00040</name>
</gene>
<name>A0A4Q9DXU2_9BACL</name>
<comment type="caution">
    <text evidence="8">The sequence shown here is derived from an EMBL/GenBank/DDBJ whole genome shotgun (WGS) entry which is preliminary data.</text>
</comment>
<feature type="transmembrane region" description="Helical" evidence="6">
    <location>
        <begin position="274"/>
        <end position="299"/>
    </location>
</feature>
<evidence type="ECO:0000313" key="9">
    <source>
        <dbReference type="Proteomes" id="UP000293142"/>
    </source>
</evidence>
<accession>A0A4Q9DXU2</accession>
<keyword evidence="5 6" id="KW-0472">Membrane</keyword>
<dbReference type="Proteomes" id="UP000293142">
    <property type="component" value="Unassembled WGS sequence"/>
</dbReference>
<feature type="transmembrane region" description="Helical" evidence="6">
    <location>
        <begin position="214"/>
        <end position="232"/>
    </location>
</feature>
<evidence type="ECO:0000256" key="6">
    <source>
        <dbReference type="RuleBase" id="RU363032"/>
    </source>
</evidence>
<evidence type="ECO:0000256" key="3">
    <source>
        <dbReference type="ARBA" id="ARBA00022692"/>
    </source>
</evidence>
<evidence type="ECO:0000259" key="7">
    <source>
        <dbReference type="PROSITE" id="PS50928"/>
    </source>
</evidence>
<evidence type="ECO:0000256" key="5">
    <source>
        <dbReference type="ARBA" id="ARBA00023136"/>
    </source>
</evidence>
<comment type="similarity">
    <text evidence="6">Belongs to the binding-protein-dependent transport system permease family.</text>
</comment>
<dbReference type="InterPro" id="IPR000515">
    <property type="entry name" value="MetI-like"/>
</dbReference>
<dbReference type="PANTHER" id="PTHR43496">
    <property type="entry name" value="PROTEIN LPLB"/>
    <property type="match status" value="1"/>
</dbReference>
<dbReference type="InterPro" id="IPR035906">
    <property type="entry name" value="MetI-like_sf"/>
</dbReference>
<dbReference type="Pfam" id="PF00528">
    <property type="entry name" value="BPD_transp_1"/>
    <property type="match status" value="1"/>
</dbReference>
<dbReference type="Gene3D" id="1.10.3720.10">
    <property type="entry name" value="MetI-like"/>
    <property type="match status" value="1"/>
</dbReference>
<keyword evidence="9" id="KW-1185">Reference proteome</keyword>
<dbReference type="RefSeq" id="WP_131011224.1">
    <property type="nucleotide sequence ID" value="NZ_SIRE01000001.1"/>
</dbReference>
<dbReference type="PANTHER" id="PTHR43496:SF1">
    <property type="entry name" value="POLYGALACTURONAN_RHAMNOGALACTURONAN TRANSPORT SYSTEM PERMEASE PROTEIN YTEP"/>
    <property type="match status" value="1"/>
</dbReference>
<keyword evidence="3 6" id="KW-0812">Transmembrane</keyword>
<feature type="transmembrane region" description="Helical" evidence="6">
    <location>
        <begin position="131"/>
        <end position="155"/>
    </location>
</feature>
<keyword evidence="2 6" id="KW-0813">Transport</keyword>
<dbReference type="SUPFAM" id="SSF161098">
    <property type="entry name" value="MetI-like"/>
    <property type="match status" value="1"/>
</dbReference>
<protein>
    <submittedName>
        <fullName evidence="8">Sugar ABC transporter permease</fullName>
    </submittedName>
</protein>
<feature type="transmembrane region" description="Helical" evidence="6">
    <location>
        <begin position="25"/>
        <end position="52"/>
    </location>
</feature>
<evidence type="ECO:0000256" key="2">
    <source>
        <dbReference type="ARBA" id="ARBA00022448"/>
    </source>
</evidence>
<evidence type="ECO:0000256" key="4">
    <source>
        <dbReference type="ARBA" id="ARBA00022989"/>
    </source>
</evidence>
<reference evidence="8 9" key="1">
    <citation type="submission" date="2019-02" db="EMBL/GenBank/DDBJ databases">
        <title>Paenibacillus sp. nov., isolated from surface-sterilized tissue of Thalictrum simplex L.</title>
        <authorList>
            <person name="Tuo L."/>
        </authorList>
    </citation>
    <scope>NUCLEOTIDE SEQUENCE [LARGE SCALE GENOMIC DNA]</scope>
    <source>
        <strain evidence="8 9">N2SHLJ1</strain>
    </source>
</reference>
<dbReference type="PROSITE" id="PS50928">
    <property type="entry name" value="ABC_TM1"/>
    <property type="match status" value="1"/>
</dbReference>
<dbReference type="EMBL" id="SIRE01000001">
    <property type="protein sequence ID" value="TBL81939.1"/>
    <property type="molecule type" value="Genomic_DNA"/>
</dbReference>
<dbReference type="AlphaFoldDB" id="A0A4Q9DXU2"/>